<dbReference type="Proteomes" id="UP000294668">
    <property type="component" value="Unassembled WGS sequence"/>
</dbReference>
<dbReference type="Pfam" id="PF07729">
    <property type="entry name" value="FCD"/>
    <property type="match status" value="1"/>
</dbReference>
<dbReference type="Pfam" id="PF00392">
    <property type="entry name" value="GntR"/>
    <property type="match status" value="1"/>
</dbReference>
<dbReference type="InterPro" id="IPR036390">
    <property type="entry name" value="WH_DNA-bd_sf"/>
</dbReference>
<dbReference type="SMART" id="SM00345">
    <property type="entry name" value="HTH_GNTR"/>
    <property type="match status" value="1"/>
</dbReference>
<dbReference type="EMBL" id="PUFL01000072">
    <property type="protein sequence ID" value="TDG90111.1"/>
    <property type="molecule type" value="Genomic_DNA"/>
</dbReference>
<gene>
    <name evidence="6" type="ORF">C5L28_000164</name>
    <name evidence="5" type="ORF">LPKJCM_00630</name>
</gene>
<dbReference type="GO" id="GO:0003677">
    <property type="term" value="F:DNA binding"/>
    <property type="evidence" value="ECO:0007669"/>
    <property type="project" value="UniProtKB-KW"/>
</dbReference>
<dbReference type="GO" id="GO:0003700">
    <property type="term" value="F:DNA-binding transcription factor activity"/>
    <property type="evidence" value="ECO:0007669"/>
    <property type="project" value="InterPro"/>
</dbReference>
<keyword evidence="2" id="KW-0238">DNA-binding</keyword>
<evidence type="ECO:0000256" key="1">
    <source>
        <dbReference type="ARBA" id="ARBA00023015"/>
    </source>
</evidence>
<dbReference type="PANTHER" id="PTHR43537:SF51">
    <property type="entry name" value="HTH-TYPE TRANSCRIPTIONAL REGULATOR LGOR-RELATED"/>
    <property type="match status" value="1"/>
</dbReference>
<dbReference type="Gene3D" id="1.10.10.10">
    <property type="entry name" value="Winged helix-like DNA-binding domain superfamily/Winged helix DNA-binding domain"/>
    <property type="match status" value="1"/>
</dbReference>
<comment type="caution">
    <text evidence="5">The sequence shown here is derived from an EMBL/GenBank/DDBJ whole genome shotgun (WGS) entry which is preliminary data.</text>
</comment>
<evidence type="ECO:0000259" key="4">
    <source>
        <dbReference type="PROSITE" id="PS50949"/>
    </source>
</evidence>
<name>A0A224VCG1_9LACO</name>
<evidence type="ECO:0000256" key="3">
    <source>
        <dbReference type="ARBA" id="ARBA00023163"/>
    </source>
</evidence>
<proteinExistence type="predicted"/>
<reference evidence="6" key="3">
    <citation type="submission" date="2019-02" db="EMBL/GenBank/DDBJ databases">
        <authorList>
            <person name="Buron G."/>
            <person name="Chaylann A."/>
            <person name="Dolejs I."/>
            <person name="Forster J."/>
            <person name="Miks M.H."/>
        </authorList>
    </citation>
    <scope>NUCLEOTIDE SEQUENCE</scope>
    <source>
        <strain evidence="6">DSM 10551</strain>
    </source>
</reference>
<protein>
    <submittedName>
        <fullName evidence="5">GntR family transcriptional regulator</fullName>
    </submittedName>
</protein>
<sequence length="222" mass="26235">MTWKAYKIRHNAIYSKIMNLDLYPGQQVSDKQFEEEIGVSRTPVREAMLRLRRDDMLYSLPQSGTNVTRIDLKKSLDARYSRQLLESDIARSIGDTLTDDQISQLASVVEEQTTASKRDQIQLFFQMDNHFHQKIYEFADKQNIWNWLVDFSVDLNRYRLLRVYDANLPMSRLTQEHQDIIDAFRAHDAAKVYQLVYSHLNLMLSEQKSVLDKFPDYFTNIN</sequence>
<dbReference type="InterPro" id="IPR000524">
    <property type="entry name" value="Tscrpt_reg_HTH_GntR"/>
</dbReference>
<dbReference type="SUPFAM" id="SSF48008">
    <property type="entry name" value="GntR ligand-binding domain-like"/>
    <property type="match status" value="1"/>
</dbReference>
<dbReference type="SMART" id="SM00895">
    <property type="entry name" value="FCD"/>
    <property type="match status" value="1"/>
</dbReference>
<reference evidence="5 7" key="1">
    <citation type="journal article" date="2017" name="Biosci Microbiota Food Health">
        <title>Genomic characterization reconfirms the taxonomic status of Lactobacillus parakefiri.</title>
        <authorList>
            <person name="Tanizawa Y."/>
            <person name="Kobayashi H."/>
            <person name="Kaminuma E."/>
            <person name="Sakamoto M."/>
            <person name="Ohkuma M."/>
            <person name="Nakamura Y."/>
            <person name="Arita M."/>
            <person name="Tohno M."/>
        </authorList>
    </citation>
    <scope>NUCLEOTIDE SEQUENCE [LARGE SCALE GENOMIC DNA]</scope>
    <source>
        <strain evidence="5 7">JCM 8573</strain>
    </source>
</reference>
<dbReference type="PANTHER" id="PTHR43537">
    <property type="entry name" value="TRANSCRIPTIONAL REGULATOR, GNTR FAMILY"/>
    <property type="match status" value="1"/>
</dbReference>
<keyword evidence="8" id="KW-1185">Reference proteome</keyword>
<dbReference type="SUPFAM" id="SSF46785">
    <property type="entry name" value="Winged helix' DNA-binding domain"/>
    <property type="match status" value="1"/>
</dbReference>
<dbReference type="InterPro" id="IPR008920">
    <property type="entry name" value="TF_FadR/GntR_C"/>
</dbReference>
<dbReference type="EMBL" id="BDGB01000039">
    <property type="protein sequence ID" value="GAW71549.1"/>
    <property type="molecule type" value="Genomic_DNA"/>
</dbReference>
<evidence type="ECO:0000256" key="2">
    <source>
        <dbReference type="ARBA" id="ARBA00023125"/>
    </source>
</evidence>
<feature type="domain" description="HTH gntR-type" evidence="4">
    <location>
        <begin position="3"/>
        <end position="70"/>
    </location>
</feature>
<dbReference type="RefSeq" id="WP_225364104.1">
    <property type="nucleotide sequence ID" value="NZ_BDGB01000039.1"/>
</dbReference>
<evidence type="ECO:0000313" key="6">
    <source>
        <dbReference type="EMBL" id="TDG90111.1"/>
    </source>
</evidence>
<reference evidence="6 8" key="2">
    <citation type="journal article" date="2019" name="Appl. Microbiol. Biotechnol.">
        <title>Uncovering carbohydrate metabolism through a genotype-phenotype association study of 56 lactic acid bacteria genomes.</title>
        <authorList>
            <person name="Buron-Moles G."/>
            <person name="Chailyan A."/>
            <person name="Dolejs I."/>
            <person name="Forster J."/>
            <person name="Miks M.H."/>
        </authorList>
    </citation>
    <scope>NUCLEOTIDE SEQUENCE [LARGE SCALE GENOMIC DNA]</scope>
    <source>
        <strain evidence="6 8">DSM 10551</strain>
    </source>
</reference>
<keyword evidence="1" id="KW-0805">Transcription regulation</keyword>
<dbReference type="Proteomes" id="UP000214739">
    <property type="component" value="Unassembled WGS sequence"/>
</dbReference>
<evidence type="ECO:0000313" key="5">
    <source>
        <dbReference type="EMBL" id="GAW71549.1"/>
    </source>
</evidence>
<dbReference type="AlphaFoldDB" id="A0A224VCG1"/>
<organism evidence="5 7">
    <name type="scientific">Lentilactobacillus parakefiri</name>
    <dbReference type="NCBI Taxonomy" id="152332"/>
    <lineage>
        <taxon>Bacteria</taxon>
        <taxon>Bacillati</taxon>
        <taxon>Bacillota</taxon>
        <taxon>Bacilli</taxon>
        <taxon>Lactobacillales</taxon>
        <taxon>Lactobacillaceae</taxon>
        <taxon>Lentilactobacillus</taxon>
    </lineage>
</organism>
<evidence type="ECO:0000313" key="8">
    <source>
        <dbReference type="Proteomes" id="UP000294668"/>
    </source>
</evidence>
<dbReference type="InterPro" id="IPR011711">
    <property type="entry name" value="GntR_C"/>
</dbReference>
<dbReference type="InterPro" id="IPR036388">
    <property type="entry name" value="WH-like_DNA-bd_sf"/>
</dbReference>
<dbReference type="PROSITE" id="PS50949">
    <property type="entry name" value="HTH_GNTR"/>
    <property type="match status" value="1"/>
</dbReference>
<keyword evidence="3" id="KW-0804">Transcription</keyword>
<evidence type="ECO:0000313" key="7">
    <source>
        <dbReference type="Proteomes" id="UP000214739"/>
    </source>
</evidence>
<dbReference type="Gene3D" id="1.20.120.530">
    <property type="entry name" value="GntR ligand-binding domain-like"/>
    <property type="match status" value="1"/>
</dbReference>
<accession>A0A224VCG1</accession>